<dbReference type="EMBL" id="KZ857477">
    <property type="protein sequence ID" value="RDX42755.1"/>
    <property type="molecule type" value="Genomic_DNA"/>
</dbReference>
<dbReference type="AlphaFoldDB" id="A0A371CR49"/>
<protein>
    <submittedName>
        <fullName evidence="1">Uncharacterized protein</fullName>
    </submittedName>
</protein>
<name>A0A371CR49_9APHY</name>
<evidence type="ECO:0000313" key="1">
    <source>
        <dbReference type="EMBL" id="RDX42755.1"/>
    </source>
</evidence>
<organism evidence="1 2">
    <name type="scientific">Lentinus brumalis</name>
    <dbReference type="NCBI Taxonomy" id="2498619"/>
    <lineage>
        <taxon>Eukaryota</taxon>
        <taxon>Fungi</taxon>
        <taxon>Dikarya</taxon>
        <taxon>Basidiomycota</taxon>
        <taxon>Agaricomycotina</taxon>
        <taxon>Agaricomycetes</taxon>
        <taxon>Polyporales</taxon>
        <taxon>Polyporaceae</taxon>
        <taxon>Lentinus</taxon>
    </lineage>
</organism>
<accession>A0A371CR49</accession>
<evidence type="ECO:0000313" key="2">
    <source>
        <dbReference type="Proteomes" id="UP000256964"/>
    </source>
</evidence>
<gene>
    <name evidence="1" type="ORF">OH76DRAFT_1266557</name>
</gene>
<keyword evidence="2" id="KW-1185">Reference proteome</keyword>
<sequence length="97" mass="10688">MLSRGGARGTESDPRAHFAGRRAASEVYISLRILVSVVLYAGCTAHCFRAYFGSSICQLEPVGDVPRPDIAAETYGFSLRSGERQEERVRSLERHEG</sequence>
<proteinExistence type="predicted"/>
<reference evidence="1 2" key="1">
    <citation type="journal article" date="2018" name="Biotechnol. Biofuels">
        <title>Integrative visual omics of the white-rot fungus Polyporus brumalis exposes the biotechnological potential of its oxidative enzymes for delignifying raw plant biomass.</title>
        <authorList>
            <person name="Miyauchi S."/>
            <person name="Rancon A."/>
            <person name="Drula E."/>
            <person name="Hage H."/>
            <person name="Chaduli D."/>
            <person name="Favel A."/>
            <person name="Grisel S."/>
            <person name="Henrissat B."/>
            <person name="Herpoel-Gimbert I."/>
            <person name="Ruiz-Duenas F.J."/>
            <person name="Chevret D."/>
            <person name="Hainaut M."/>
            <person name="Lin J."/>
            <person name="Wang M."/>
            <person name="Pangilinan J."/>
            <person name="Lipzen A."/>
            <person name="Lesage-Meessen L."/>
            <person name="Navarro D."/>
            <person name="Riley R."/>
            <person name="Grigoriev I.V."/>
            <person name="Zhou S."/>
            <person name="Raouche S."/>
            <person name="Rosso M.N."/>
        </authorList>
    </citation>
    <scope>NUCLEOTIDE SEQUENCE [LARGE SCALE GENOMIC DNA]</scope>
    <source>
        <strain evidence="1 2">BRFM 1820</strain>
    </source>
</reference>
<dbReference type="Proteomes" id="UP000256964">
    <property type="component" value="Unassembled WGS sequence"/>
</dbReference>